<protein>
    <submittedName>
        <fullName evidence="2">Uncharacterized protein</fullName>
    </submittedName>
</protein>
<organism evidence="2 3">
    <name type="scientific">Ephemerocybe angulata</name>
    <dbReference type="NCBI Taxonomy" id="980116"/>
    <lineage>
        <taxon>Eukaryota</taxon>
        <taxon>Fungi</taxon>
        <taxon>Dikarya</taxon>
        <taxon>Basidiomycota</taxon>
        <taxon>Agaricomycotina</taxon>
        <taxon>Agaricomycetes</taxon>
        <taxon>Agaricomycetidae</taxon>
        <taxon>Agaricales</taxon>
        <taxon>Agaricineae</taxon>
        <taxon>Psathyrellaceae</taxon>
        <taxon>Ephemerocybe</taxon>
    </lineage>
</organism>
<evidence type="ECO:0000256" key="1">
    <source>
        <dbReference type="SAM" id="SignalP"/>
    </source>
</evidence>
<dbReference type="Proteomes" id="UP000521943">
    <property type="component" value="Unassembled WGS sequence"/>
</dbReference>
<proteinExistence type="predicted"/>
<reference evidence="2 3" key="1">
    <citation type="submission" date="2020-07" db="EMBL/GenBank/DDBJ databases">
        <title>Comparative genomics of pyrophilous fungi reveals a link between fire events and developmental genes.</title>
        <authorList>
            <consortium name="DOE Joint Genome Institute"/>
            <person name="Steindorff A.S."/>
            <person name="Carver A."/>
            <person name="Calhoun S."/>
            <person name="Stillman K."/>
            <person name="Liu H."/>
            <person name="Lipzen A."/>
            <person name="Pangilinan J."/>
            <person name="Labutti K."/>
            <person name="Bruns T.D."/>
            <person name="Grigoriev I.V."/>
        </authorList>
    </citation>
    <scope>NUCLEOTIDE SEQUENCE [LARGE SCALE GENOMIC DNA]</scope>
    <source>
        <strain evidence="2 3">CBS 144469</strain>
    </source>
</reference>
<comment type="caution">
    <text evidence="2">The sequence shown here is derived from an EMBL/GenBank/DDBJ whole genome shotgun (WGS) entry which is preliminary data.</text>
</comment>
<feature type="chain" id="PRO_5034067759" evidence="1">
    <location>
        <begin position="21"/>
        <end position="83"/>
    </location>
</feature>
<gene>
    <name evidence="2" type="ORF">DFP72DRAFT_1063894</name>
</gene>
<sequence length="83" mass="8999">MNKLSAILFVLCGISTHVLAAPNPIRWMAPGPTLIATLGPDAAEQRRTSDARLSPGMLIQVAFSHRTPPGQNVYLAEKQFRST</sequence>
<feature type="signal peptide" evidence="1">
    <location>
        <begin position="1"/>
        <end position="20"/>
    </location>
</feature>
<evidence type="ECO:0000313" key="2">
    <source>
        <dbReference type="EMBL" id="KAF6759539.1"/>
    </source>
</evidence>
<name>A0A8H6I7Y5_9AGAR</name>
<dbReference type="EMBL" id="JACGCI010000015">
    <property type="protein sequence ID" value="KAF6759539.1"/>
    <property type="molecule type" value="Genomic_DNA"/>
</dbReference>
<keyword evidence="1" id="KW-0732">Signal</keyword>
<accession>A0A8H6I7Y5</accession>
<keyword evidence="3" id="KW-1185">Reference proteome</keyword>
<dbReference type="AlphaFoldDB" id="A0A8H6I7Y5"/>
<evidence type="ECO:0000313" key="3">
    <source>
        <dbReference type="Proteomes" id="UP000521943"/>
    </source>
</evidence>